<protein>
    <submittedName>
        <fullName evidence="2">TraB/GumN family protein</fullName>
    </submittedName>
</protein>
<evidence type="ECO:0000256" key="1">
    <source>
        <dbReference type="SAM" id="SignalP"/>
    </source>
</evidence>
<reference evidence="2" key="1">
    <citation type="submission" date="2021-05" db="EMBL/GenBank/DDBJ databases">
        <title>Genome of Sphingobium sp. strain.</title>
        <authorList>
            <person name="Fan R."/>
        </authorList>
    </citation>
    <scope>NUCLEOTIDE SEQUENCE</scope>
    <source>
        <strain evidence="2">H33</strain>
    </source>
</reference>
<sequence length="304" mass="32788">MAALALIVACAAPAFAKTTAVAAEATPQAKIIDAHPALWVVKDRDTTIYLFGTIHLLRPNIRWFEGPVRKAFDKAQDVVLEIADRDEAAAGGQAALVQRAFAPDAPPLSSRLPAADGARYLAALQQNDIPAAVFDKVKPWFATFTLSILPLQKSGYDPASGADRAIEGAAQKAGKRLIGLETTAQQLGFFETMPEALQLQMLSETIDELPTITETIGRMIAAWSSGNPDGLADLMNESIDSNPEFERILLTDRNAHWADWIKARLDEPGTVFIAVGAGHLAGEHSVQAMLKARGVTSRRVDKQR</sequence>
<dbReference type="Pfam" id="PF01963">
    <property type="entry name" value="TraB_PrgY_gumN"/>
    <property type="match status" value="1"/>
</dbReference>
<keyword evidence="3" id="KW-1185">Reference proteome</keyword>
<keyword evidence="1" id="KW-0732">Signal</keyword>
<dbReference type="AlphaFoldDB" id="A0A9X1D8J5"/>
<dbReference type="Proteomes" id="UP001138757">
    <property type="component" value="Unassembled WGS sequence"/>
</dbReference>
<comment type="caution">
    <text evidence="2">The sequence shown here is derived from an EMBL/GenBank/DDBJ whole genome shotgun (WGS) entry which is preliminary data.</text>
</comment>
<proteinExistence type="predicted"/>
<dbReference type="InterPro" id="IPR002816">
    <property type="entry name" value="TraB/PrgY/GumN_fam"/>
</dbReference>
<feature type="signal peptide" evidence="1">
    <location>
        <begin position="1"/>
        <end position="16"/>
    </location>
</feature>
<evidence type="ECO:0000313" key="3">
    <source>
        <dbReference type="Proteomes" id="UP001138757"/>
    </source>
</evidence>
<organism evidence="2 3">
    <name type="scientific">Sphingobium nicotianae</name>
    <dbReference type="NCBI Taxonomy" id="2782607"/>
    <lineage>
        <taxon>Bacteria</taxon>
        <taxon>Pseudomonadati</taxon>
        <taxon>Pseudomonadota</taxon>
        <taxon>Alphaproteobacteria</taxon>
        <taxon>Sphingomonadales</taxon>
        <taxon>Sphingomonadaceae</taxon>
        <taxon>Sphingobium</taxon>
    </lineage>
</organism>
<dbReference type="InterPro" id="IPR047111">
    <property type="entry name" value="YbaP-like"/>
</dbReference>
<dbReference type="CDD" id="cd14789">
    <property type="entry name" value="Tiki"/>
    <property type="match status" value="1"/>
</dbReference>
<dbReference type="EMBL" id="JAHGAW010000001">
    <property type="protein sequence ID" value="MBT2185629.1"/>
    <property type="molecule type" value="Genomic_DNA"/>
</dbReference>
<name>A0A9X1D8J5_9SPHN</name>
<dbReference type="PANTHER" id="PTHR40590:SF1">
    <property type="entry name" value="CYTOPLASMIC PROTEIN"/>
    <property type="match status" value="1"/>
</dbReference>
<dbReference type="PANTHER" id="PTHR40590">
    <property type="entry name" value="CYTOPLASMIC PROTEIN-RELATED"/>
    <property type="match status" value="1"/>
</dbReference>
<feature type="chain" id="PRO_5040870303" evidence="1">
    <location>
        <begin position="17"/>
        <end position="304"/>
    </location>
</feature>
<accession>A0A9X1D8J5</accession>
<gene>
    <name evidence="2" type="ORF">KK488_01565</name>
</gene>
<evidence type="ECO:0000313" key="2">
    <source>
        <dbReference type="EMBL" id="MBT2185629.1"/>
    </source>
</evidence>